<gene>
    <name evidence="1" type="ORF">BDFDLMKG_00005</name>
</gene>
<reference evidence="1" key="1">
    <citation type="submission" date="2020-06" db="EMBL/GenBank/DDBJ databases">
        <title>Unique genomic features of the anaerobic methanotrophic archaea.</title>
        <authorList>
            <person name="Chadwick G.L."/>
            <person name="Skennerton C.T."/>
            <person name="Laso-Perez R."/>
            <person name="Leu A.O."/>
            <person name="Speth D.R."/>
            <person name="Yu H."/>
            <person name="Morgan-Lang C."/>
            <person name="Hatzenpichler R."/>
            <person name="Goudeau D."/>
            <person name="Malmstrom R."/>
            <person name="Brazelton W.J."/>
            <person name="Woyke T."/>
            <person name="Hallam S.J."/>
            <person name="Tyson G.W."/>
            <person name="Wegener G."/>
            <person name="Boetius A."/>
            <person name="Orphan V."/>
        </authorList>
    </citation>
    <scope>NUCLEOTIDE SEQUENCE</scope>
</reference>
<organism evidence="1">
    <name type="scientific">Candidatus Methanophaga sp. ANME-1 ERB7</name>
    <dbReference type="NCBI Taxonomy" id="2759913"/>
    <lineage>
        <taxon>Archaea</taxon>
        <taxon>Methanobacteriati</taxon>
        <taxon>Methanobacteriota</taxon>
        <taxon>Stenosarchaea group</taxon>
        <taxon>Methanomicrobia</taxon>
        <taxon>Candidatus Methanophagales</taxon>
        <taxon>Candidatus Methanophagaceae</taxon>
        <taxon>Candidatus Methanophaga</taxon>
    </lineage>
</organism>
<proteinExistence type="predicted"/>
<protein>
    <submittedName>
        <fullName evidence="1">Uncharacterized protein</fullName>
    </submittedName>
</protein>
<evidence type="ECO:0000313" key="1">
    <source>
        <dbReference type="EMBL" id="QNO55735.1"/>
    </source>
</evidence>
<dbReference type="AlphaFoldDB" id="A0A7G9Z651"/>
<dbReference type="EMBL" id="MT631627">
    <property type="protein sequence ID" value="QNO55735.1"/>
    <property type="molecule type" value="Genomic_DNA"/>
</dbReference>
<accession>A0A7G9Z651</accession>
<name>A0A7G9Z651_9EURY</name>
<sequence>MPSEEIVNGARAMNNGVENQMKLSEMKRAGLLGRCKNTLLKAFLMFCYCFG</sequence>